<dbReference type="Pfam" id="PF00043">
    <property type="entry name" value="GST_C"/>
    <property type="match status" value="1"/>
</dbReference>
<dbReference type="SUPFAM" id="SSF52833">
    <property type="entry name" value="Thioredoxin-like"/>
    <property type="match status" value="1"/>
</dbReference>
<dbReference type="PANTHER" id="PTHR44051:SF8">
    <property type="entry name" value="GLUTATHIONE S-TRANSFERASE GSTA"/>
    <property type="match status" value="1"/>
</dbReference>
<gene>
    <name evidence="4" type="ORF">HOC_16805</name>
</gene>
<dbReference type="OrthoDB" id="5740960at2"/>
<dbReference type="SFLD" id="SFLDS00019">
    <property type="entry name" value="Glutathione_Transferase_(cytos"/>
    <property type="match status" value="1"/>
</dbReference>
<reference evidence="4 5" key="1">
    <citation type="journal article" date="2014" name="Antonie Van Leeuwenhoek">
        <title>Hyphomonas beringensis sp. nov. and Hyphomonas chukchiensis sp. nov., isolated from surface seawater of the Bering Sea and Chukchi Sea.</title>
        <authorList>
            <person name="Li C."/>
            <person name="Lai Q."/>
            <person name="Li G."/>
            <person name="Dong C."/>
            <person name="Wang J."/>
            <person name="Liao Y."/>
            <person name="Shao Z."/>
        </authorList>
    </citation>
    <scope>NUCLEOTIDE SEQUENCE [LARGE SCALE GENOMIC DNA]</scope>
    <source>
        <strain evidence="4 5">SCH89</strain>
    </source>
</reference>
<dbReference type="RefSeq" id="WP_035540710.1">
    <property type="nucleotide sequence ID" value="NZ_ARYL01000034.1"/>
</dbReference>
<dbReference type="Gene3D" id="1.20.1050.10">
    <property type="match status" value="1"/>
</dbReference>
<dbReference type="CDD" id="cd03057">
    <property type="entry name" value="GST_N_Beta"/>
    <property type="match status" value="1"/>
</dbReference>
<dbReference type="GO" id="GO:0016740">
    <property type="term" value="F:transferase activity"/>
    <property type="evidence" value="ECO:0007669"/>
    <property type="project" value="UniProtKB-KW"/>
</dbReference>
<comment type="similarity">
    <text evidence="1">Belongs to the GST superfamily.</text>
</comment>
<dbReference type="STRING" id="1280953.HOC_16805"/>
<dbReference type="InterPro" id="IPR010987">
    <property type="entry name" value="Glutathione-S-Trfase_C-like"/>
</dbReference>
<evidence type="ECO:0000256" key="1">
    <source>
        <dbReference type="RuleBase" id="RU003494"/>
    </source>
</evidence>
<proteinExistence type="inferred from homology"/>
<dbReference type="InterPro" id="IPR040079">
    <property type="entry name" value="Glutathione_S-Trfase"/>
</dbReference>
<dbReference type="Pfam" id="PF02798">
    <property type="entry name" value="GST_N"/>
    <property type="match status" value="1"/>
</dbReference>
<evidence type="ECO:0000313" key="4">
    <source>
        <dbReference type="EMBL" id="KDA01171.1"/>
    </source>
</evidence>
<dbReference type="EMBL" id="ARYL01000034">
    <property type="protein sequence ID" value="KDA01171.1"/>
    <property type="molecule type" value="Genomic_DNA"/>
</dbReference>
<dbReference type="SUPFAM" id="SSF47616">
    <property type="entry name" value="GST C-terminal domain-like"/>
    <property type="match status" value="1"/>
</dbReference>
<dbReference type="InterPro" id="IPR004046">
    <property type="entry name" value="GST_C"/>
</dbReference>
<dbReference type="SFLD" id="SFLDG01150">
    <property type="entry name" value="Main.1:_Beta-like"/>
    <property type="match status" value="1"/>
</dbReference>
<dbReference type="PROSITE" id="PS50405">
    <property type="entry name" value="GST_CTER"/>
    <property type="match status" value="1"/>
</dbReference>
<dbReference type="NCBIfam" id="NF007831">
    <property type="entry name" value="PRK10542.1"/>
    <property type="match status" value="1"/>
</dbReference>
<dbReference type="eggNOG" id="COG0625">
    <property type="taxonomic scope" value="Bacteria"/>
</dbReference>
<feature type="domain" description="GST N-terminal" evidence="2">
    <location>
        <begin position="1"/>
        <end position="81"/>
    </location>
</feature>
<dbReference type="InterPro" id="IPR036282">
    <property type="entry name" value="Glutathione-S-Trfase_C_sf"/>
</dbReference>
<evidence type="ECO:0000259" key="2">
    <source>
        <dbReference type="PROSITE" id="PS50404"/>
    </source>
</evidence>
<accession>A0A059G2X9</accession>
<dbReference type="CDD" id="cd03188">
    <property type="entry name" value="GST_C_Beta"/>
    <property type="match status" value="1"/>
</dbReference>
<dbReference type="InterPro" id="IPR004045">
    <property type="entry name" value="Glutathione_S-Trfase_N"/>
</dbReference>
<sequence>MQLFISPGACSLAPHIALREAGADFEAVKVDLATRKTEAGDDFLAVNPSGKVPALTLDNGQSLTENPAILLYIADQNPGVGLAPAEGSIERYQLLSRLSFLGSELHKAFVPLFTPGTTDDAKAAATVAVKGHLAGLDQEIAGKEYYVGEAFSVADIYLFVILGWPAHVGIDMAAYPALGAFAGKIAQRPSVGAALKAEGLL</sequence>
<dbReference type="PATRIC" id="fig|1280953.3.peg.3367"/>
<protein>
    <submittedName>
        <fullName evidence="4">Glutathione S-transferase</fullName>
    </submittedName>
</protein>
<evidence type="ECO:0000313" key="5">
    <source>
        <dbReference type="Proteomes" id="UP000024942"/>
    </source>
</evidence>
<dbReference type="Proteomes" id="UP000024942">
    <property type="component" value="Unassembled WGS sequence"/>
</dbReference>
<keyword evidence="4" id="KW-0808">Transferase</keyword>
<dbReference type="PROSITE" id="PS50404">
    <property type="entry name" value="GST_NTER"/>
    <property type="match status" value="1"/>
</dbReference>
<dbReference type="SFLD" id="SFLDG00358">
    <property type="entry name" value="Main_(cytGST)"/>
    <property type="match status" value="1"/>
</dbReference>
<evidence type="ECO:0000259" key="3">
    <source>
        <dbReference type="PROSITE" id="PS50405"/>
    </source>
</evidence>
<dbReference type="Gene3D" id="3.40.30.10">
    <property type="entry name" value="Glutaredoxin"/>
    <property type="match status" value="1"/>
</dbReference>
<dbReference type="PANTHER" id="PTHR44051">
    <property type="entry name" value="GLUTATHIONE S-TRANSFERASE-RELATED"/>
    <property type="match status" value="1"/>
</dbReference>
<comment type="caution">
    <text evidence="4">The sequence shown here is derived from an EMBL/GenBank/DDBJ whole genome shotgun (WGS) entry which is preliminary data.</text>
</comment>
<keyword evidence="5" id="KW-1185">Reference proteome</keyword>
<dbReference type="InterPro" id="IPR036249">
    <property type="entry name" value="Thioredoxin-like_sf"/>
</dbReference>
<organism evidence="4 5">
    <name type="scientific">Hyphomonas oceanitis SCH89</name>
    <dbReference type="NCBI Taxonomy" id="1280953"/>
    <lineage>
        <taxon>Bacteria</taxon>
        <taxon>Pseudomonadati</taxon>
        <taxon>Pseudomonadota</taxon>
        <taxon>Alphaproteobacteria</taxon>
        <taxon>Hyphomonadales</taxon>
        <taxon>Hyphomonadaceae</taxon>
        <taxon>Hyphomonas</taxon>
    </lineage>
</organism>
<dbReference type="AlphaFoldDB" id="A0A059G2X9"/>
<feature type="domain" description="GST C-terminal" evidence="3">
    <location>
        <begin position="87"/>
        <end position="201"/>
    </location>
</feature>
<name>A0A059G2X9_9PROT</name>